<dbReference type="Gene3D" id="3.40.190.10">
    <property type="entry name" value="Periplasmic binding protein-like II"/>
    <property type="match status" value="1"/>
</dbReference>
<keyword evidence="2" id="KW-1185">Reference proteome</keyword>
<name>A0A2A6CQ24_PRIPA</name>
<reference evidence="2" key="1">
    <citation type="journal article" date="2008" name="Nat. Genet.">
        <title>The Pristionchus pacificus genome provides a unique perspective on nematode lifestyle and parasitism.</title>
        <authorList>
            <person name="Dieterich C."/>
            <person name="Clifton S.W."/>
            <person name="Schuster L.N."/>
            <person name="Chinwalla A."/>
            <person name="Delehaunty K."/>
            <person name="Dinkelacker I."/>
            <person name="Fulton L."/>
            <person name="Fulton R."/>
            <person name="Godfrey J."/>
            <person name="Minx P."/>
            <person name="Mitreva M."/>
            <person name="Roeseler W."/>
            <person name="Tian H."/>
            <person name="Witte H."/>
            <person name="Yang S.P."/>
            <person name="Wilson R.K."/>
            <person name="Sommer R.J."/>
        </authorList>
    </citation>
    <scope>NUCLEOTIDE SEQUENCE [LARGE SCALE GENOMIC DNA]</scope>
    <source>
        <strain evidence="2">PS312</strain>
    </source>
</reference>
<accession>A0A8R1YJU4</accession>
<dbReference type="AlphaFoldDB" id="A0A2A6CQ24"/>
<protein>
    <submittedName>
        <fullName evidence="1">Uncharacterized protein</fullName>
    </submittedName>
</protein>
<organism evidence="1 2">
    <name type="scientific">Pristionchus pacificus</name>
    <name type="common">Parasitic nematode worm</name>
    <dbReference type="NCBI Taxonomy" id="54126"/>
    <lineage>
        <taxon>Eukaryota</taxon>
        <taxon>Metazoa</taxon>
        <taxon>Ecdysozoa</taxon>
        <taxon>Nematoda</taxon>
        <taxon>Chromadorea</taxon>
        <taxon>Rhabditida</taxon>
        <taxon>Rhabditina</taxon>
        <taxon>Diplogasteromorpha</taxon>
        <taxon>Diplogasteroidea</taxon>
        <taxon>Neodiplogasteridae</taxon>
        <taxon>Pristionchus</taxon>
    </lineage>
</organism>
<evidence type="ECO:0000313" key="2">
    <source>
        <dbReference type="Proteomes" id="UP000005239"/>
    </source>
</evidence>
<sequence>MSSLMSIRSLFVHTLLTVVVSSQKAQFDKKVTTLMSTYLESNEPKASDVIAKCLVKQNTWDEITGELKNNIVSLVPASKYLSAMAMLNTWDNCMKKSGSSMDAAFGAISKAFATVLKTPYTNIIKKMKSMAAAKKTNGQMTTQAYTIAAKALTKPVVQKVLLIKPLHHFSTVDFPLKIIGRRKLINAVKSLCNQAQWNCSLPPLKCLPTMSSHGFNTGSNEKLRILIADNGIEANGSCPHFPQFGFSSTCPYPGWCLEVIIDVLVRSGNIPHELVVDRNDTQYIDWGRMQDNGHFSGILGRVETGEVDMACLFFQKSVLRMEHFDFSISVSEIRPSFIIREIPITIWSLILNCLRPYDTGVWIGMLLTMLVWTVIGRAEIAIGLRPQRLTGQYFAWDVFDEMFNGGDHSFSCIGGKLTRVVFSIFQVGLLRGMYTALLLTALITPADIAPIKSQTDAVRLIQSGRYKLISDTSRWFAQEIAHSSEKMFAELPEATKNNPLVDPITDEHAMDLVNEGGYIYQTQSDSEITMDAAGKCYTFVFTQGLPFRSAHFLLRKGSPWLDALNAEIMRNYPMIDQVYRRYFENRPSHTARPSCPPNQFETPGASDPLNFWSVFGIFLLAACGMIISVLSLIIEMIVEAVRRHEGVEKGNEQDRELIRPFSELERLMPLRTR</sequence>
<accession>A0A2A6CQ24</accession>
<dbReference type="Proteomes" id="UP000005239">
    <property type="component" value="Unassembled WGS sequence"/>
</dbReference>
<evidence type="ECO:0000313" key="1">
    <source>
        <dbReference type="EnsemblMetazoa" id="PPA27467.1"/>
    </source>
</evidence>
<dbReference type="PANTHER" id="PTHR22714:SF7">
    <property type="entry name" value="SOLUTE-BINDING PROTEIN FAMILY 3_N-TERMINAL DOMAIN-CONTAINING PROTEIN"/>
    <property type="match status" value="1"/>
</dbReference>
<proteinExistence type="predicted"/>
<gene>
    <name evidence="1" type="primary">WBGene00117021</name>
</gene>
<reference evidence="1" key="2">
    <citation type="submission" date="2022-06" db="UniProtKB">
        <authorList>
            <consortium name="EnsemblMetazoa"/>
        </authorList>
    </citation>
    <scope>IDENTIFICATION</scope>
    <source>
        <strain evidence="1">PS312</strain>
    </source>
</reference>
<dbReference type="PANTHER" id="PTHR22714">
    <property type="entry name" value="PROTEIN CBG02446-RELATED"/>
    <property type="match status" value="1"/>
</dbReference>
<dbReference type="InterPro" id="IPR040128">
    <property type="entry name" value="T25E4.2-like"/>
</dbReference>
<dbReference type="SUPFAM" id="SSF53850">
    <property type="entry name" value="Periplasmic binding protein-like II"/>
    <property type="match status" value="1"/>
</dbReference>
<dbReference type="OrthoDB" id="5815759at2759"/>
<dbReference type="EnsemblMetazoa" id="PPA27467.1">
    <property type="protein sequence ID" value="PPA27467.1"/>
    <property type="gene ID" value="WBGene00117021"/>
</dbReference>